<organism evidence="2 3">
    <name type="scientific">Rhodanobacter ginsengisoli</name>
    <dbReference type="NCBI Taxonomy" id="418646"/>
    <lineage>
        <taxon>Bacteria</taxon>
        <taxon>Pseudomonadati</taxon>
        <taxon>Pseudomonadota</taxon>
        <taxon>Gammaproteobacteria</taxon>
        <taxon>Lysobacterales</taxon>
        <taxon>Rhodanobacteraceae</taxon>
        <taxon>Rhodanobacter</taxon>
    </lineage>
</organism>
<name>A0ABW0QR35_9GAMM</name>
<dbReference type="Proteomes" id="UP001596114">
    <property type="component" value="Unassembled WGS sequence"/>
</dbReference>
<keyword evidence="1" id="KW-0472">Membrane</keyword>
<proteinExistence type="predicted"/>
<evidence type="ECO:0000313" key="2">
    <source>
        <dbReference type="EMBL" id="MFC5525234.1"/>
    </source>
</evidence>
<evidence type="ECO:0000256" key="1">
    <source>
        <dbReference type="SAM" id="Phobius"/>
    </source>
</evidence>
<feature type="transmembrane region" description="Helical" evidence="1">
    <location>
        <begin position="42"/>
        <end position="63"/>
    </location>
</feature>
<keyword evidence="3" id="KW-1185">Reference proteome</keyword>
<keyword evidence="1" id="KW-1133">Transmembrane helix</keyword>
<feature type="transmembrane region" description="Helical" evidence="1">
    <location>
        <begin position="6"/>
        <end position="21"/>
    </location>
</feature>
<accession>A0ABW0QR35</accession>
<comment type="caution">
    <text evidence="2">The sequence shown here is derived from an EMBL/GenBank/DDBJ whole genome shotgun (WGS) entry which is preliminary data.</text>
</comment>
<protein>
    <submittedName>
        <fullName evidence="2">Uncharacterized protein</fullName>
    </submittedName>
</protein>
<dbReference type="EMBL" id="JBHSNF010000001">
    <property type="protein sequence ID" value="MFC5525234.1"/>
    <property type="molecule type" value="Genomic_DNA"/>
</dbReference>
<keyword evidence="1" id="KW-0812">Transmembrane</keyword>
<evidence type="ECO:0000313" key="3">
    <source>
        <dbReference type="Proteomes" id="UP001596114"/>
    </source>
</evidence>
<reference evidence="3" key="1">
    <citation type="journal article" date="2019" name="Int. J. Syst. Evol. Microbiol.">
        <title>The Global Catalogue of Microorganisms (GCM) 10K type strain sequencing project: providing services to taxonomists for standard genome sequencing and annotation.</title>
        <authorList>
            <consortium name="The Broad Institute Genomics Platform"/>
            <consortium name="The Broad Institute Genome Sequencing Center for Infectious Disease"/>
            <person name="Wu L."/>
            <person name="Ma J."/>
        </authorList>
    </citation>
    <scope>NUCLEOTIDE SEQUENCE [LARGE SCALE GENOMIC DNA]</scope>
    <source>
        <strain evidence="3">CGMCC 1.16619</strain>
    </source>
</reference>
<gene>
    <name evidence="2" type="ORF">ACFPPA_05705</name>
</gene>
<sequence length="64" mass="7154">MNWLLYVIGALFIVRGMWLIPTTEREARYRQAPYRALRGAIYVLYGTVAVLIACGLKAAVVLAP</sequence>
<dbReference type="RefSeq" id="WP_377318122.1">
    <property type="nucleotide sequence ID" value="NZ_JBHSNF010000001.1"/>
</dbReference>